<dbReference type="REBASE" id="97838">
    <property type="entry name" value="M2.UeuD01ORFAP"/>
</dbReference>
<organism evidence="5">
    <name type="scientific">uncultured marine group II/III euryarchaeote KM3_74_D01</name>
    <dbReference type="NCBI Taxonomy" id="1456502"/>
    <lineage>
        <taxon>Archaea</taxon>
        <taxon>Methanobacteriati</taxon>
        <taxon>Methanobacteriota</taxon>
        <taxon>environmental samples</taxon>
    </lineage>
</organism>
<evidence type="ECO:0000313" key="5">
    <source>
        <dbReference type="EMBL" id="AIF16502.1"/>
    </source>
</evidence>
<dbReference type="InterPro" id="IPR002941">
    <property type="entry name" value="DNA_methylase_N4/N6"/>
</dbReference>
<dbReference type="InterPro" id="IPR029063">
    <property type="entry name" value="SAM-dependent_MTases_sf"/>
</dbReference>
<dbReference type="GO" id="GO:0032259">
    <property type="term" value="P:methylation"/>
    <property type="evidence" value="ECO:0007669"/>
    <property type="project" value="UniProtKB-KW"/>
</dbReference>
<comment type="similarity">
    <text evidence="1">Belongs to the N(4)/N(6)-methyltransferase family.</text>
</comment>
<dbReference type="Pfam" id="PF01555">
    <property type="entry name" value="N6_N4_Mtase"/>
    <property type="match status" value="1"/>
</dbReference>
<name>A0A075HQ09_9EURY</name>
<protein>
    <recommendedName>
        <fullName evidence="4">DNA methylase N-4/N-6 domain-containing protein</fullName>
    </recommendedName>
</protein>
<dbReference type="InterPro" id="IPR002052">
    <property type="entry name" value="DNA_methylase_N6_adenine_CS"/>
</dbReference>
<dbReference type="GO" id="GO:0003677">
    <property type="term" value="F:DNA binding"/>
    <property type="evidence" value="ECO:0007669"/>
    <property type="project" value="InterPro"/>
</dbReference>
<feature type="domain" description="DNA methylase N-4/N-6" evidence="4">
    <location>
        <begin position="2"/>
        <end position="35"/>
    </location>
</feature>
<proteinExistence type="inferred from homology"/>
<dbReference type="PROSITE" id="PS51257">
    <property type="entry name" value="PROKAR_LIPOPROTEIN"/>
    <property type="match status" value="1"/>
</dbReference>
<evidence type="ECO:0000256" key="3">
    <source>
        <dbReference type="ARBA" id="ARBA00022679"/>
    </source>
</evidence>
<dbReference type="GO" id="GO:0008170">
    <property type="term" value="F:N-methyltransferase activity"/>
    <property type="evidence" value="ECO:0007669"/>
    <property type="project" value="InterPro"/>
</dbReference>
<keyword evidence="2" id="KW-0489">Methyltransferase</keyword>
<dbReference type="PROSITE" id="PS00092">
    <property type="entry name" value="N6_MTASE"/>
    <property type="match status" value="1"/>
</dbReference>
<dbReference type="AlphaFoldDB" id="A0A075HQ09"/>
<sequence>MPPKAIMPFLLYYTKPGDVVLDGFCGSGMTGVACLMCDTLPPKEKQEMSFSMAKHGAENVVWGERKCLLSDLSPLATKIANGYNMKWDADQFKTSATSILDKINADESLGLVADESLGLVNNSGEFWDYIVWSEVFSCENCGSEISLFRGAYDSTKNKVGPEMICPDCGAGQKKNHRNRVHETYYDQFLSTTRKRPKLIPERIGKATGKNIWFSEIEGVHASNIMEFAYRNDGEILFPVTKIPFMHMTHERARLDYQGVEYVHDFFLPRQRRILSLLMDSTNKESYRNENQLSWVFEQSIPGLSKLNRHHVIGRANVNQQMNGVFYFPSVIEETSPERNLRGKIDRVSKAMRKINSKGGHFGISTSSCAKLPLDDESVDYIFTDPPFGENIYYSDLNFLTESWYGMITDSEPEAIIDKAKKKEIGDYRELMFVCFSEYYRVLKKGSWLTIVFSNSHASVWNALTDAIHRSGFIISTVSTMDTGQGSYRQVTSSAVKDNLVVNCFKPINDQRALITKEDPKASWIIMDEHLSQLPVWVGTSSVFTLNVERTPDRLFDRMLSLHLVAERQIPYSKGEFIQELQNRFVEREGMFFTPNQVPAFERKLLAADRSSGTLPVFMDRRSALAWLRYELGHKPALLQDLRSRYIAASSSWADKSEPVPELIDLLQYHFVEGENGRWKVPDPKKEAELERARKTRNLKRFNELVASKGRIKEIHADVILVGFAKCFEDNDLETYSSIRKRLPASVLDDEQVSMYKMMLDGRLDD</sequence>
<keyword evidence="3" id="KW-0808">Transferase</keyword>
<dbReference type="SUPFAM" id="SSF53335">
    <property type="entry name" value="S-adenosyl-L-methionine-dependent methyltransferases"/>
    <property type="match status" value="2"/>
</dbReference>
<dbReference type="EMBL" id="KF901057">
    <property type="protein sequence ID" value="AIF16502.1"/>
    <property type="molecule type" value="Genomic_DNA"/>
</dbReference>
<evidence type="ECO:0000256" key="1">
    <source>
        <dbReference type="ARBA" id="ARBA00006594"/>
    </source>
</evidence>
<reference evidence="5" key="1">
    <citation type="journal article" date="2014" name="Genome Biol. Evol.">
        <title>Pangenome evidence for extensive interdomain horizontal transfer affecting lineage core and shell genes in uncultured planktonic thaumarchaeota and euryarchaeota.</title>
        <authorList>
            <person name="Deschamps P."/>
            <person name="Zivanovic Y."/>
            <person name="Moreira D."/>
            <person name="Rodriguez-Valera F."/>
            <person name="Lopez-Garcia P."/>
        </authorList>
    </citation>
    <scope>NUCLEOTIDE SEQUENCE</scope>
</reference>
<dbReference type="Gene3D" id="3.40.50.150">
    <property type="entry name" value="Vaccinia Virus protein VP39"/>
    <property type="match status" value="2"/>
</dbReference>
<evidence type="ECO:0000256" key="2">
    <source>
        <dbReference type="ARBA" id="ARBA00022603"/>
    </source>
</evidence>
<accession>A0A075HQ09</accession>
<evidence type="ECO:0000259" key="4">
    <source>
        <dbReference type="Pfam" id="PF01555"/>
    </source>
</evidence>